<organism evidence="1 2">
    <name type="scientific">Rhizobium alvei</name>
    <dbReference type="NCBI Taxonomy" id="1132659"/>
    <lineage>
        <taxon>Bacteria</taxon>
        <taxon>Pseudomonadati</taxon>
        <taxon>Pseudomonadota</taxon>
        <taxon>Alphaproteobacteria</taxon>
        <taxon>Hyphomicrobiales</taxon>
        <taxon>Rhizobiaceae</taxon>
        <taxon>Rhizobium/Agrobacterium group</taxon>
        <taxon>Rhizobium</taxon>
    </lineage>
</organism>
<accession>A0ABT8YV60</accession>
<name>A0ABT8YV60_9HYPH</name>
<reference evidence="1" key="2">
    <citation type="submission" date="2023-07" db="EMBL/GenBank/DDBJ databases">
        <authorList>
            <person name="Shen H."/>
        </authorList>
    </citation>
    <scope>NUCLEOTIDE SEQUENCE</scope>
    <source>
        <strain evidence="1">TNR-22</strain>
    </source>
</reference>
<dbReference type="EMBL" id="JAUOZU010000026">
    <property type="protein sequence ID" value="MDO6967074.1"/>
    <property type="molecule type" value="Genomic_DNA"/>
</dbReference>
<proteinExistence type="predicted"/>
<sequence length="106" mass="11760">PGVHERQPHGGLPGKPRKLCIRTHGLIVFADYTRGLAKSPLSIYLVLMNIKGSVTGSGAYFSGKHGAFSSISSKNRCFLTVILMFQDLIPKFRRFLTLEKKSDESH</sequence>
<keyword evidence="2" id="KW-1185">Reference proteome</keyword>
<evidence type="ECO:0000313" key="1">
    <source>
        <dbReference type="EMBL" id="MDO6967074.1"/>
    </source>
</evidence>
<evidence type="ECO:0000313" key="2">
    <source>
        <dbReference type="Proteomes" id="UP001174932"/>
    </source>
</evidence>
<reference evidence="1" key="1">
    <citation type="journal article" date="2015" name="Int. J. Syst. Evol. Microbiol.">
        <title>Rhizobium alvei sp. nov., isolated from a freshwater river.</title>
        <authorList>
            <person name="Sheu S.Y."/>
            <person name="Huang H.W."/>
            <person name="Young C.C."/>
            <person name="Chen W.M."/>
        </authorList>
    </citation>
    <scope>NUCLEOTIDE SEQUENCE</scope>
    <source>
        <strain evidence="1">TNR-22</strain>
    </source>
</reference>
<dbReference type="Proteomes" id="UP001174932">
    <property type="component" value="Unassembled WGS sequence"/>
</dbReference>
<feature type="non-terminal residue" evidence="1">
    <location>
        <position position="1"/>
    </location>
</feature>
<gene>
    <name evidence="1" type="ORF">Q4481_24220</name>
</gene>
<dbReference type="RefSeq" id="WP_304379004.1">
    <property type="nucleotide sequence ID" value="NZ_JAUOZU010000026.1"/>
</dbReference>
<comment type="caution">
    <text evidence="1">The sequence shown here is derived from an EMBL/GenBank/DDBJ whole genome shotgun (WGS) entry which is preliminary data.</text>
</comment>
<protein>
    <submittedName>
        <fullName evidence="1">Uncharacterized protein</fullName>
    </submittedName>
</protein>